<gene>
    <name evidence="1" type="ORF">TNCT_606891</name>
</gene>
<evidence type="ECO:0000313" key="1">
    <source>
        <dbReference type="EMBL" id="GFQ94990.1"/>
    </source>
</evidence>
<reference evidence="1" key="1">
    <citation type="submission" date="2020-07" db="EMBL/GenBank/DDBJ databases">
        <title>Multicomponent nature underlies the extraordinary mechanical properties of spider dragline silk.</title>
        <authorList>
            <person name="Kono N."/>
            <person name="Nakamura H."/>
            <person name="Mori M."/>
            <person name="Yoshida Y."/>
            <person name="Ohtoshi R."/>
            <person name="Malay A.D."/>
            <person name="Moran D.A.P."/>
            <person name="Tomita M."/>
            <person name="Numata K."/>
            <person name="Arakawa K."/>
        </authorList>
    </citation>
    <scope>NUCLEOTIDE SEQUENCE</scope>
</reference>
<dbReference type="EMBL" id="BMAO01034233">
    <property type="protein sequence ID" value="GFQ94990.1"/>
    <property type="molecule type" value="Genomic_DNA"/>
</dbReference>
<organism evidence="1 2">
    <name type="scientific">Trichonephila clavata</name>
    <name type="common">Joro spider</name>
    <name type="synonym">Nephila clavata</name>
    <dbReference type="NCBI Taxonomy" id="2740835"/>
    <lineage>
        <taxon>Eukaryota</taxon>
        <taxon>Metazoa</taxon>
        <taxon>Ecdysozoa</taxon>
        <taxon>Arthropoda</taxon>
        <taxon>Chelicerata</taxon>
        <taxon>Arachnida</taxon>
        <taxon>Araneae</taxon>
        <taxon>Araneomorphae</taxon>
        <taxon>Entelegynae</taxon>
        <taxon>Araneoidea</taxon>
        <taxon>Nephilidae</taxon>
        <taxon>Trichonephila</taxon>
    </lineage>
</organism>
<protein>
    <submittedName>
        <fullName evidence="1">Uncharacterized protein</fullName>
    </submittedName>
</protein>
<proteinExistence type="predicted"/>
<sequence>MAYDLASPKKVSEPIYGLNNKCQSSERFGSFLNIQYFYFSHDWHLSKETAPSPGRISSIGAVKLIAISFTCAFTPHHPFVCRGLGQMKVKNFPMGIRIRNIFQRFFSLLNYSEVKRLPVGNPSQLLKFFFLT</sequence>
<evidence type="ECO:0000313" key="2">
    <source>
        <dbReference type="Proteomes" id="UP000887116"/>
    </source>
</evidence>
<dbReference type="AlphaFoldDB" id="A0A8X6G285"/>
<name>A0A8X6G285_TRICU</name>
<comment type="caution">
    <text evidence="1">The sequence shown here is derived from an EMBL/GenBank/DDBJ whole genome shotgun (WGS) entry which is preliminary data.</text>
</comment>
<dbReference type="Proteomes" id="UP000887116">
    <property type="component" value="Unassembled WGS sequence"/>
</dbReference>
<accession>A0A8X6G285</accession>
<keyword evidence="2" id="KW-1185">Reference proteome</keyword>